<proteinExistence type="predicted"/>
<keyword evidence="2" id="KW-0812">Transmembrane</keyword>
<reference evidence="3 4" key="1">
    <citation type="submission" date="2017-09" db="EMBL/GenBank/DDBJ databases">
        <authorList>
            <person name="Ehlers B."/>
            <person name="Leendertz F.H."/>
        </authorList>
    </citation>
    <scope>NUCLEOTIDE SEQUENCE [LARGE SCALE GENOMIC DNA]</scope>
    <source>
        <strain evidence="3 4">CGMCC 4.7095</strain>
    </source>
</reference>
<feature type="transmembrane region" description="Helical" evidence="2">
    <location>
        <begin position="124"/>
        <end position="141"/>
    </location>
</feature>
<keyword evidence="4" id="KW-1185">Reference proteome</keyword>
<dbReference type="AlphaFoldDB" id="A0A286E1E1"/>
<evidence type="ECO:0000313" key="4">
    <source>
        <dbReference type="Proteomes" id="UP000219072"/>
    </source>
</evidence>
<feature type="region of interest" description="Disordered" evidence="1">
    <location>
        <begin position="164"/>
        <end position="194"/>
    </location>
</feature>
<evidence type="ECO:0000256" key="2">
    <source>
        <dbReference type="SAM" id="Phobius"/>
    </source>
</evidence>
<dbReference type="Proteomes" id="UP000219072">
    <property type="component" value="Unassembled WGS sequence"/>
</dbReference>
<dbReference type="RefSeq" id="WP_141514645.1">
    <property type="nucleotide sequence ID" value="NZ_OCNE01000019.1"/>
</dbReference>
<name>A0A286E1E1_9ACTN</name>
<dbReference type="OrthoDB" id="4197335at2"/>
<evidence type="ECO:0000313" key="3">
    <source>
        <dbReference type="EMBL" id="SOD64700.1"/>
    </source>
</evidence>
<keyword evidence="2" id="KW-0472">Membrane</keyword>
<sequence length="194" mass="21551">MAERRMPERDARVPSWRVWLAGTSGLLWGLVPFAIALNMLEESVNEVQPPNWTDWGAGVLVVAILALLTFAMVERNVGLPPRGRRGPVWRGHLVGGSLGLLGACALQLGNDWLHPRMMSMDDGLLALVALGVVTVWGLWLANRARPGPWVPWLRALKAETDRVNRYGRRPRERPAAPFDDSPSPRPDATDSDRR</sequence>
<gene>
    <name evidence="3" type="ORF">SAMN06297387_11926</name>
</gene>
<protein>
    <submittedName>
        <fullName evidence="3">Uncharacterized protein</fullName>
    </submittedName>
</protein>
<keyword evidence="2" id="KW-1133">Transmembrane helix</keyword>
<organism evidence="3 4">
    <name type="scientific">Streptomyces zhaozhouensis</name>
    <dbReference type="NCBI Taxonomy" id="1300267"/>
    <lineage>
        <taxon>Bacteria</taxon>
        <taxon>Bacillati</taxon>
        <taxon>Actinomycetota</taxon>
        <taxon>Actinomycetes</taxon>
        <taxon>Kitasatosporales</taxon>
        <taxon>Streptomycetaceae</taxon>
        <taxon>Streptomyces</taxon>
    </lineage>
</organism>
<feature type="transmembrane region" description="Helical" evidence="2">
    <location>
        <begin position="16"/>
        <end position="35"/>
    </location>
</feature>
<evidence type="ECO:0000256" key="1">
    <source>
        <dbReference type="SAM" id="MobiDB-lite"/>
    </source>
</evidence>
<feature type="transmembrane region" description="Helical" evidence="2">
    <location>
        <begin position="55"/>
        <end position="73"/>
    </location>
</feature>
<accession>A0A286E1E1</accession>
<feature type="transmembrane region" description="Helical" evidence="2">
    <location>
        <begin position="93"/>
        <end position="112"/>
    </location>
</feature>
<dbReference type="EMBL" id="OCNE01000019">
    <property type="protein sequence ID" value="SOD64700.1"/>
    <property type="molecule type" value="Genomic_DNA"/>
</dbReference>